<gene>
    <name evidence="3" type="ORF">BGE01nite_42420</name>
</gene>
<dbReference type="InterPro" id="IPR011050">
    <property type="entry name" value="Pectin_lyase_fold/virulence"/>
</dbReference>
<keyword evidence="2" id="KW-0472">Membrane</keyword>
<evidence type="ECO:0000256" key="2">
    <source>
        <dbReference type="SAM" id="Phobius"/>
    </source>
</evidence>
<dbReference type="SMART" id="SM00710">
    <property type="entry name" value="PbH1"/>
    <property type="match status" value="19"/>
</dbReference>
<keyword evidence="2" id="KW-1133">Transmembrane helix</keyword>
<keyword evidence="2" id="KW-0812">Transmembrane</keyword>
<dbReference type="InterPro" id="IPR013425">
    <property type="entry name" value="Autotrns_rpt"/>
</dbReference>
<reference evidence="3 4" key="1">
    <citation type="submission" date="2019-07" db="EMBL/GenBank/DDBJ databases">
        <title>Whole genome shotgun sequence of Brevifollis gellanilyticus NBRC 108608.</title>
        <authorList>
            <person name="Hosoyama A."/>
            <person name="Uohara A."/>
            <person name="Ohji S."/>
            <person name="Ichikawa N."/>
        </authorList>
    </citation>
    <scope>NUCLEOTIDE SEQUENCE [LARGE SCALE GENOMIC DNA]</scope>
    <source>
        <strain evidence="3 4">NBRC 108608</strain>
    </source>
</reference>
<evidence type="ECO:0000313" key="4">
    <source>
        <dbReference type="Proteomes" id="UP000321577"/>
    </source>
</evidence>
<name>A0A512MF20_9BACT</name>
<evidence type="ECO:0000313" key="3">
    <source>
        <dbReference type="EMBL" id="GEP44951.1"/>
    </source>
</evidence>
<sequence length="7968" mass="780345">MKNSHPTNSIPERLTRTLRQPLWKKMVSSVLLAQLALWSVQVRGADFTWDGNAGNWNTSSPQWNGGGLWTNGNNNIAIFGGTPGTVTLTEAITAGGLIFNTTGYTLASNVLTLGGIGEIKVTELGDRATISSQISGTSGLYKTGNGVLVLSNNSNNYSGTTLVNQGGLVVTNQLQLGNSNLIAVNGYGAAGYSGGQLILQGGLGSMTFNKNLALAGRALNYANSSTAALVNIGYNNTISSNFAFANGSAANVANNYGNLTLSGTLGIPTGNSFATVGNGNFIVSGLVTGGNVSTDRFIKSGTNIGTTLWLQNPNNNYVSDTRIDSGTIRVSTNSALGLSTSTTAIDLVGGTLEINTDTPDFSTRNIRFRDNNTGGIFVNRALGGSGLNQTVTFGRAIANLGVTFNLSGRDGYNTTMGDGVNTFSGGGANGVTINNNSSGLLTINAPTMWSQGDGTTRTFAIQGNADSLLSGNFLRTGGGAHIFTKGGTGTVTLQGTAGTFTGSANVTGTAIINSYGVFNTTTASGAVQLNAGAVSYLGTSGTGAGETLTKVINLSGTTGAGVLLGNQAGTAPTALVVSSNVAAGGAGLKTLFLGGSAGAAIVNTVNGVIQNNTTANPTNLAKIGSGTWLYSPAAANYAAGGAINSGAAASATNTGVIPMSSTTGLVLGQSVTGTNVPGGSVITAITPGVSITINNNISTAVAAATSLTFGAVTNFTGNVTVSGGLLQVKPSAGSGNGLDVINNGSAVGFAPDALNLNNWAGGVLEYQGFSTGSTEQVGPLNLVAGQGTIKVTPGASGSTILNFASLGSSIATTAASSASSTITVASTAGLSVGMVLGGGSAAATITSITNGTQFVVSAAQTISSGATLTFSRPTGSTVNFAPGTGTGIQFATPPTGVNGIIGGFAYITDPVSEAIDFAATPAANTNITALGSSTAFPTATGSATTNYLLNANTTTTGAVAANSIRFADGASLTLGTGNLTITSTGTTAVGGILHDNANGASVISGQNILVSAANQELAIITGGKGAAANTLTISSVITGNNTTTAGTGGVTKAGTGTLILSGANTYTGTTTINEGTVRLGNANGLGGTNAGLMMRQGTTLDLNGFSVGSAGASSGLNAFNGAGIITNSAASGTALLRFGNNNTGGLFTGLITDGATAKIALVKAGTGTSVLSAANTFTGPVTILGGNLDLPNIANIGVASGIGAGDATDATSNAASLVFNGGNLRYVGTNSGGAVTATQTPSVSTNRLFTLAGSGGIYSFGSYGNITAARAGNNAALIFNNTADLAFSGAGVRTFTLGGDSTGDNEIRIRLRDNPNANEALSLTKADAGLWILNPLTSNTYSGATTISGGALQVAPQGAAVQGFSANSNLVLSGGVIQTSGSFTKTMGTGANQVQLTGGGFSASDSKLTVNLGGGTINLGTAPTAGSTIILSSTSAFADVELQNAINLGTAARTIQVDDNGNTGLDFAYVSGVISGGTGGTLNKTGSGTLIVGAANTYVGGTTITAGNLFVQSVGAAGDTATSLGTNVGGGALTLAGGQLFYVGTGEQTTRSISLTASATIDAGGSGPLVLTNFSNGNTTAKTLTIRGISIDGNTITSNLLDNTGALSVTKADGGVWELTGNNTFTGNLSINGGLIGVNAASGLGAPGTGAIVVSNGGIYSTNASSTLTIARALQIASNTQVAFTGSNPISVSSTITGNTGNPWTINNTITNPAGLTISGAFNSAETSTTRTLAITGTGNTTVSGILQGAGGGGGTVGLVINTASSATTTLTGGSPNLLAGSGELRQGILVLDKAGALGTAQTFDLNGGELRATATVGSGTFAGTARVNGSTAIVNGSNPITFSGSLGQLGGNRTLQNDITAGTGLTISGPVNLSVDATITARTLTLSGIGTTNISGIIRNDAAAGSTASNVTYSGTGALNLNGAAANSWTGTAIFQGGTTTVSNGATIGTTGAATVSQAILTLDNVGTNVLNRLGNRALTLNGATLNLTGNTAGTAEANTSGLTIGSGGSTINITNNGGTSSLSFSTLTMTAAGAALDVTGGVGTATTKLLFTTAPTLLPATTGILPRVTVSGSDFATYGANGIAAFTGYVTPANINSAGTTDTLKLDGTTTVGALTASRTINALAFDTGAPTVSNGGSSNGSVLTITSGGLLVKAGTQTLAARTALGAEGQFHVASGTTLNVTGILTGTAGLTKNLPGAMNITTPQFYAGTTTLNGGTTTLSTSNNTLFLNQTLVVNPGATLDLNGGNQVVGAFGGGNIPGSGGTITSAAAAVFSNNGNVAYGGGITGAITMNKFGGNTLTAESPLAYTGETWVTGGTLTLRDNATLLNTSAINVNFATLNLDSNASLQMANNNRVNDAAPITLRGGTITYQARFGVGSETLGAISLVEGASTINVNAANNAGSNLFNLAADLTIASLTRAAGTTANFTVNQGFGTSGNNNHLYITSTPTTLSNGMLGAWAIANATDFATYDPITGMGAFGYALARGYDTTFAPGNVTQFINNAAPTSQPISANTTTGALRLGGVSNNDITFASGSTMLTLETGGLLRSNQAAATTIGSFATRGVLTAGTTASPAELVIYSANTTATALAATGSTTAGSPVVTVPSNAVFSPGMTITGTNIPAGSYVVSVDSATQVTISQNATATGGSIAFTPGTANVIVHSVITNNAAGGAVTLVKSGAGTLNLSGNNTYTGGTIFNQGTVNLVGSGVVIPTGGVTLSGATLTMNTNAGQIAAGNSVTLNDSSTLNLVGNNSLVSLNFNNTGGTGTPTVNTGGSLTLTGATPVTVTSNNLGSVPTIAGTVTLSGTKTFNIGAIQVGSEVLSRISPSMNISAVINSTGSTTLVKTGAGLLQLSGANTFYGSLDLQNGGLLVGTSSAPTQGGAGLTSGPFGNASITAAAGTYFVTDASRSFGNNVAFAGTPIFDSTASTVWTLTLNGTLTGAGLAGPTPTIQVDNPFLTVALLGKIPNIGSITSFNKTGPGTLIFNATGYTGDFNASALGNQNQVQLLHDGDGTGSVQNIALPGNVIFDAGIVPNIVVNRAGGAIPFPTPANKIITPASISNIGTGLTVTNTNGYGLGYAGAVAFGSSPVFNVVNATNSNVTQGLYLSGNLTGTGFTKSGAGTMVINNATPANNTFTGNINITQGVVSVNADAQLGNAANLVVLNPSTGTSTLRATDTFTLNHTIQFAGTANTRTIEVSNGKTLTIGSAFDLNSGAGNAAVLTKADMGTLALNVNNPSWTGGINITQGAVLLDNNTLTNAAGTGTISVAPAAAAIGAALQLAGGVTISNPLNLQGTANQLYAGINFGGQLENVSGTNTYSGGIAMPFDATIGARTGSTLNITGLITATGSHRLQFNAEGNINVTGGETGILFGFDKYGAGTLTINTAAFGGVMTTGGVQVHRGTLVLNGAGTTNSAGAVNIVQSGATMRLDNSGTNTASRLTGRALTLQGGNFDFIANNSTELAGALIYDQGGNTINNGGSGTSSLTFASFAGAAGGTLNVTGTFGTATNFVKSTAAVTLTPATTGILNRVTVNGNELASYNATNGIVAFTGYSVATNILSATTTSTFKATPSTLNSLTGNATLNALTLNGTAAVGGLGGNPPSALTLTSGTILANGTGGAFLNVPIVTFAANEAIIHVQSGQTLTVNSGMNGSGGLSKNLTGNLIFNAPQFVSGTTYVNAGMLTLSGGNNTMLFNNGVAVNNGGTLELNGNSQFMAGLSSAAAGTGVGVVGGTVTNSSGTQSTLTINGNTNFGGVIAGNIFLNKTGTGSLNLQQPQTYTGPTLITGGSVTLSDFATLPNTNQPIEIRYGALNLTNNGTSFADHGNRVSDTAPITLVGGAIAITGRQASLSSETLGSITLAGGQNILTTSAGGTNINSIDVTIASLARTDNTSTIRFNATGALGSSNRLFITANPTLTNNIIGAWAISDREFASYDVNYGVGRLNDTGYAGYAGNGLNSNPLATDNVRFTNAGTTTLLGNTTANTLAFASQSTATVLNLGGNTLILQGGGLLMAQGTDNIDHSITNGNLTSGTLNNPSDFFIHHANLGGAGRTVTIGAAITNNGTGAVRTIFGSGQLGETVATGAVTLNGTNTYTGGTVINSGAITLGATGTLGSGGLTVKNGIFTQTAGGVIPSQALTLGGGASVTLAGNNSLTTLTIDNNGGSAPTVNPTGILTLTGAGGITVTTSSPGTIATIGTGTLDLNANATYPISIGAAVVNGVDTAPWQAGFNISALLQNGGIVKSGPGLLQLSNASSTFAGGVNVSAGGLVIGASSIGANLGDALISGPLGTGTVTMAANTTLVSTGAFAVTNDFVFQGNTTFNGTNNLTLNGNTILPSTWNATVTAPQTIVTIGNVINSLASDVINKGGLGTLNVGNYNGTINIAGGLIFSADGNQLGTPQSLALGGNLNLTADTAITVNRSGGAPNARNKTLQKVNLINNGSILAVNNLNGYGLEFTGTTSLTTGASHFSVTNASASNVVAGLTLSGVVSDTSGFSMVKSGLGTLAFTNSGNTFGGVGATIDVLNGVLAADSDGALGNSANTITLDGDGALGTAFRATGTFTTGRTFILNTVNNAFEVTVGNVLSLTAPFSLSAPTNTLIKNDNGVLAINANNSTMTGAVTINAGAIRALNNSALGSGTITIANATGAALQLSGGVTVSNPFTLTATSTGINNGGIIESVSGVNTYSGAITQTSGAAATYGAQSGSTLNLTGTYNAPGANSITFAGAGTVNLQTALNNGGTFNKLGNGILNINVANPALAASQTVNLFGGTTTLAGPGTLGPVGAATGTLTVDVGATLTLDNRTAALGGTGINVNDRFGTTRNITFRGGNFNLVGNETVNTTETFATPTMARGLSVITVTAQTGAQANLLFTTSSQSTGFAAAQNNGTGPTGTSVLFRGTNLGQAAANGVATVRNSGSTNGFQFNGQGGANGSNTKGILPWALIDSSATGSGTSFATGDGTAFTTAILRPLAAGEYGTANTITANQNVLLNSGATTNISATIAPNSLTIDASANTGSTNPFAQLSLSSGGILVRSGSTSTIGGAVINQPAGNSPLNIWTVGDLSITSSLIGGNGTANGAVGFVKAGAGTLTLSTPTTTTTGLAALTGLSTGINNYSGQLVINQGTLKLNGGTNTIQANNFMAINGGTLDLNGNTQQILSLFTDGTVSGAGGIITSSTGTGNFVVNQDATNRNWAGSIQDSVNFVRSGQAILTIYSPQTYTGTTVINGGATTLRDDASFSGTSGIDINFASLTLDNNTSTTDLSNRIRDAAAITLRGGTLAFQGRVQTASSEQVGVVTLAQGNSFLNSTVGGTGINSADLMLAGLNRTTGGGTVNFTAATGGQIGSSARIMISEINGVSTATLGGGLVNEIIGGWAVIGTSDFATYVPGLGVAAMGATGALQYSNPTSVPSTIATAATTDNVSINAPVTGNILSVPNDQMINSLRVGNIATQTVNIAAGKTLTLSSGGLLFFSTAQQNIGSAVNQGSLTSGGPELFVYSQGTGPHVINSVITGSGMTLIKSGANTVTLAGTNTYTGGTVVNQGVLNVATTSLIPLATIPANGLVISGGTATMNAAGAIAAGNIVTLNGGGSVLNLFGDNTITGLVFNNIGGGASNVQINTFAQPATGGSGATGVLTIGSDGIVATSANVTNSNIIVGRVDFGTTMKTLNIAPITVNGVQPAPLLASLALQSIVGSTGGINKTGNGVLQFNAQAHYSGPTQVTTGGIRTGVTNGGSRLSALTLGAGTHFNLNGLATTWGSLAGSGTVFNSSTTAATVTFGFDNTSTTFSGQIARFSDAVVGSTALQKIGTGVMSMTSAQSFATGSTGAITINGGELNYTGAGKAFAGTAQSGGGTFNVNVGGTLRVNNSLASASNVNNRLGLNVAGTLNLQGGSLIIDGNGNDASNTVEVITTLDFTNGGGVITLNANAGSQLNLTVTTLAAEDGTGSGLIRGIGGTAAAAGNATLTITTPSLLGSQGTGATGTSTMAVRRDILADASATGVGTGFLVRDTVTGLYRALGGAAGLASTEYNLTQATWASTQNAGINAATTALPANRAANTLTIGGASTLSSALDSTTFGSYGPNGGLLALSLTINAALALDGSVADVNIGTLNGTAGTAWAIHTVGTAVMNLNGRFGLNNTAGILKAGAGTLNFNNQTLFTGTLAVNDGTVNLNSGAENTLVVTPTTGAAATNSLNVNGIGAVVDLKGNNQAVNVLLAVNPLPGNGGTVTNSSVTAATLTSIGGGTFSGQISGNLAFTRAGNNTTTLTTASTYTGVTVVRGGTLQLRDSGSIASTAGLSLNYGTLNWDNFGLNPNGNPNPVRIAANNPVTMLGSSFNINGAGSTDTTVALNSIAVTGGNNTINVLPYINEGSTVKLTIGALTRDNTNHSGINFNGFTTNNSSGVSTIGGQGLTQNGQVVINSIGQTVASAVTTAGSNIVTVPSTAGLYVGGLVTGTGLPANSRITAITSATTFTITTGTGVTAQSSTTLTASSPIINLSLTGGVTTAGSNIVTVPSTTGLFVGAPVTGTGIPANSFITGITGATTFTITTGTGVTAQSATTLTFNNLQNNLIGGWAVADGNTFATYVSGNGVFTNNGVSVMSQTTQGIVAPGFTGTDLSAALVTTGNYSDGGTTRTLAAGAQTANSIRLVPGAAQTITMPTTSTLALNVGMISNAAFLSTIAATDATNTISGTGTDLYFFVNQNVLQINAAIIGSAALVSNGPATLRLAPAFASNTYTGGTFVQNGTMTLQATSPFIAIPGNLTINNAAVTMSTTPNQIATTSVVSINGGGSLTLANYTTGPTQTLDSVIFSNEGGIGNPTLSLGTPTTATSTLVLSSATPITASNNSLATVPTISTGAATLTALQFSNANPVIMVNQGLGLTGLTIIAPITQNAGMTGAISKSGLGALALSGQSTFTTGLTLNQGSLILGANSTPTTVATPVTSGPLGTGTLTIAGGTTLLSDGTARTVSNPITVSGDFTVGGIVAGNGVVLNGTVDLGATGRTITVTSPAVNATLAGVISSTATGTALTKAGAGTLTLSNSSNVLGGAGIAVTGGILKLGVDNAIPNASPLAISAGAGFDLNAFNEAIQTISGTGFITNSGVAKTLTVGGTSATDTTTPNTVNSTFAGAIVAATPANLLLTKSGLGNLTLTGSGLSTYAGATTVVAGSLIGGADNAFSPNSIVTVGNTTTGTANLVATLDTGAFNQTIAGLVAATQTVGSSSTINVASGKTLTVNGNVTLGSNTSATDTTNVNFTGGGNLVVSATAGTFQVGGATGGTNTNAAIVNMSALASFTANLGSGGTFRIGDAANTTAVSTFGSSILTLAPVSSIAAGTLNIGESTAQNIVQTLKLGSTSNALNFNTINVGANTNRGIGNLSFATGTGTVTVRAFDGVSRAVMNLTNGSGATANPLASTVDLSGHNADLLLSTLTLAARSGGTTGGATSTFTFDTGTLDVTSTVMTSRTGATLTTGALASTINLGGGTASLGAVTMAINSVSIASTGAATATLNISGGSVTAASINMANAGNTGGTKVSTSTINITGGTLTMGGNITRTGGAGTENTTLTLNGGTLDMAGFNIGSATLIGSGSGSLNFQSGTLKNVGQINNGAVLTKTTAGTLIMEGANTYTGGTAINGGTLQVNSAGAIGSTGTVSFGGGTLQYTTNNTTDYSNRFSTAASQAVSIDTNSQAVTFATALTSTGGSLTKSGAGTLTTTAANTYSGATTVNGGVLQVGTTATAGTAALSGAGAVTVNAGATLTGTGSVAGAVTVQGAGTNIAVLTPGDNSGATNARLNLGSSLSIGANGQLQFQLTSATYNEAGNLGGYANALAFITDGANSSQVGLWNAVPTLGNSDFINVAGGLTINTSANPGTIGTVRLINNGYTPAYGDVFNLIDWAGAMGGGFNAGTGFTSGGILGDFDLPTLSGGFAWDTSAFVQYGVVVVVPEPGRALLMLLGLMALFFRRRRRD</sequence>
<dbReference type="NCBIfam" id="TIGR02595">
    <property type="entry name" value="PEP_CTERM"/>
    <property type="match status" value="1"/>
</dbReference>
<keyword evidence="4" id="KW-1185">Reference proteome</keyword>
<dbReference type="InterPro" id="IPR006626">
    <property type="entry name" value="PbH1"/>
</dbReference>
<keyword evidence="1" id="KW-0732">Signal</keyword>
<dbReference type="Proteomes" id="UP000321577">
    <property type="component" value="Unassembled WGS sequence"/>
</dbReference>
<dbReference type="NCBIfam" id="TIGR02601">
    <property type="entry name" value="autotrns_rpt"/>
    <property type="match status" value="15"/>
</dbReference>
<evidence type="ECO:0000256" key="1">
    <source>
        <dbReference type="ARBA" id="ARBA00022729"/>
    </source>
</evidence>
<dbReference type="RefSeq" id="WP_170266951.1">
    <property type="nucleotide sequence ID" value="NZ_BKAG01000039.1"/>
</dbReference>
<dbReference type="InterPro" id="IPR013424">
    <property type="entry name" value="Ice-binding_C"/>
</dbReference>
<evidence type="ECO:0008006" key="5">
    <source>
        <dbReference type="Google" id="ProtNLM"/>
    </source>
</evidence>
<dbReference type="SUPFAM" id="SSF51126">
    <property type="entry name" value="Pectin lyase-like"/>
    <property type="match status" value="2"/>
</dbReference>
<comment type="caution">
    <text evidence="3">The sequence shown here is derived from an EMBL/GenBank/DDBJ whole genome shotgun (WGS) entry which is preliminary data.</text>
</comment>
<proteinExistence type="predicted"/>
<accession>A0A512MF20</accession>
<feature type="transmembrane region" description="Helical" evidence="2">
    <location>
        <begin position="7938"/>
        <end position="7962"/>
    </location>
</feature>
<dbReference type="Pfam" id="PF12951">
    <property type="entry name" value="PATR"/>
    <property type="match status" value="23"/>
</dbReference>
<protein>
    <recommendedName>
        <fullName evidence="5">Autotransporter domain-containing protein</fullName>
    </recommendedName>
</protein>
<organism evidence="3 4">
    <name type="scientific">Brevifollis gellanilyticus</name>
    <dbReference type="NCBI Taxonomy" id="748831"/>
    <lineage>
        <taxon>Bacteria</taxon>
        <taxon>Pseudomonadati</taxon>
        <taxon>Verrucomicrobiota</taxon>
        <taxon>Verrucomicrobiia</taxon>
        <taxon>Verrucomicrobiales</taxon>
        <taxon>Verrucomicrobiaceae</taxon>
    </lineage>
</organism>
<dbReference type="EMBL" id="BKAG01000039">
    <property type="protein sequence ID" value="GEP44951.1"/>
    <property type="molecule type" value="Genomic_DNA"/>
</dbReference>